<accession>A0ABN2SDW2</accession>
<sequence>MDNLPPSRNPCHYAMMHLPPDHTIDGVSCIVQDDKIYLYISHID</sequence>
<keyword evidence="2" id="KW-1185">Reference proteome</keyword>
<protein>
    <submittedName>
        <fullName evidence="1">Uncharacterized protein</fullName>
    </submittedName>
</protein>
<comment type="caution">
    <text evidence="1">The sequence shown here is derived from an EMBL/GenBank/DDBJ whole genome shotgun (WGS) entry which is preliminary data.</text>
</comment>
<name>A0ABN2SDW2_9PSEU</name>
<dbReference type="RefSeq" id="WP_344429564.1">
    <property type="nucleotide sequence ID" value="NZ_BAAANN010000041.1"/>
</dbReference>
<proteinExistence type="predicted"/>
<evidence type="ECO:0000313" key="2">
    <source>
        <dbReference type="Proteomes" id="UP001501116"/>
    </source>
</evidence>
<dbReference type="EMBL" id="BAAANN010000041">
    <property type="protein sequence ID" value="GAA1985049.1"/>
    <property type="molecule type" value="Genomic_DNA"/>
</dbReference>
<organism evidence="1 2">
    <name type="scientific">Amycolatopsis minnesotensis</name>
    <dbReference type="NCBI Taxonomy" id="337894"/>
    <lineage>
        <taxon>Bacteria</taxon>
        <taxon>Bacillati</taxon>
        <taxon>Actinomycetota</taxon>
        <taxon>Actinomycetes</taxon>
        <taxon>Pseudonocardiales</taxon>
        <taxon>Pseudonocardiaceae</taxon>
        <taxon>Amycolatopsis</taxon>
    </lineage>
</organism>
<evidence type="ECO:0000313" key="1">
    <source>
        <dbReference type="EMBL" id="GAA1985049.1"/>
    </source>
</evidence>
<reference evidence="1 2" key="1">
    <citation type="journal article" date="2019" name="Int. J. Syst. Evol. Microbiol.">
        <title>The Global Catalogue of Microorganisms (GCM) 10K type strain sequencing project: providing services to taxonomists for standard genome sequencing and annotation.</title>
        <authorList>
            <consortium name="The Broad Institute Genomics Platform"/>
            <consortium name="The Broad Institute Genome Sequencing Center for Infectious Disease"/>
            <person name="Wu L."/>
            <person name="Ma J."/>
        </authorList>
    </citation>
    <scope>NUCLEOTIDE SEQUENCE [LARGE SCALE GENOMIC DNA]</scope>
    <source>
        <strain evidence="1 2">JCM 14545</strain>
    </source>
</reference>
<gene>
    <name evidence="1" type="ORF">GCM10009754_73270</name>
</gene>
<dbReference type="Proteomes" id="UP001501116">
    <property type="component" value="Unassembled WGS sequence"/>
</dbReference>